<keyword evidence="11 16" id="KW-0220">Diaminopimelate biosynthesis</keyword>
<evidence type="ECO:0000256" key="4">
    <source>
        <dbReference type="ARBA" id="ARBA00005097"/>
    </source>
</evidence>
<evidence type="ECO:0000256" key="14">
    <source>
        <dbReference type="ARBA" id="ARBA00023167"/>
    </source>
</evidence>
<dbReference type="GO" id="GO:0009097">
    <property type="term" value="P:isoleucine biosynthetic process"/>
    <property type="evidence" value="ECO:0007669"/>
    <property type="project" value="UniProtKB-UniRule"/>
</dbReference>
<name>A0A517PCT5_9PLAN</name>
<dbReference type="GO" id="GO:0019877">
    <property type="term" value="P:diaminopimelate biosynthetic process"/>
    <property type="evidence" value="ECO:0007669"/>
    <property type="project" value="UniProtKB-UniRule"/>
</dbReference>
<dbReference type="Pfam" id="PF02774">
    <property type="entry name" value="Semialdhyde_dhC"/>
    <property type="match status" value="1"/>
</dbReference>
<comment type="caution">
    <text evidence="16">Lacks conserved residue(s) required for the propagation of feature annotation.</text>
</comment>
<dbReference type="InterPro" id="IPR012280">
    <property type="entry name" value="Semialdhyde_DH_dimer_dom"/>
</dbReference>
<evidence type="ECO:0000259" key="18">
    <source>
        <dbReference type="SMART" id="SM00859"/>
    </source>
</evidence>
<keyword evidence="9 16" id="KW-0791">Threonine biosynthesis</keyword>
<dbReference type="GO" id="GO:0004073">
    <property type="term" value="F:aspartate-semialdehyde dehydrogenase activity"/>
    <property type="evidence" value="ECO:0007669"/>
    <property type="project" value="UniProtKB-UniRule"/>
</dbReference>
<comment type="similarity">
    <text evidence="5 16">Belongs to the aspartate-semialdehyde dehydrogenase family.</text>
</comment>
<feature type="binding site" evidence="16">
    <location>
        <position position="243"/>
    </location>
    <ligand>
        <name>substrate</name>
    </ligand>
</feature>
<keyword evidence="12 16" id="KW-0560">Oxidoreductase</keyword>
<dbReference type="CDD" id="cd02316">
    <property type="entry name" value="VcASADH2_like_N"/>
    <property type="match status" value="1"/>
</dbReference>
<dbReference type="InterPro" id="IPR036291">
    <property type="entry name" value="NAD(P)-bd_dom_sf"/>
</dbReference>
<evidence type="ECO:0000256" key="7">
    <source>
        <dbReference type="ARBA" id="ARBA00013120"/>
    </source>
</evidence>
<evidence type="ECO:0000313" key="19">
    <source>
        <dbReference type="EMBL" id="QDT17141.1"/>
    </source>
</evidence>
<dbReference type="NCBIfam" id="TIGR01296">
    <property type="entry name" value="asd_B"/>
    <property type="match status" value="1"/>
</dbReference>
<reference evidence="19 20" key="1">
    <citation type="submission" date="2019-02" db="EMBL/GenBank/DDBJ databases">
        <title>Deep-cultivation of Planctomycetes and their phenomic and genomic characterization uncovers novel biology.</title>
        <authorList>
            <person name="Wiegand S."/>
            <person name="Jogler M."/>
            <person name="Boedeker C."/>
            <person name="Pinto D."/>
            <person name="Vollmers J."/>
            <person name="Rivas-Marin E."/>
            <person name="Kohn T."/>
            <person name="Peeters S.H."/>
            <person name="Heuer A."/>
            <person name="Rast P."/>
            <person name="Oberbeckmann S."/>
            <person name="Bunk B."/>
            <person name="Jeske O."/>
            <person name="Meyerdierks A."/>
            <person name="Storesund J.E."/>
            <person name="Kallscheuer N."/>
            <person name="Luecker S."/>
            <person name="Lage O.M."/>
            <person name="Pohl T."/>
            <person name="Merkel B.J."/>
            <person name="Hornburger P."/>
            <person name="Mueller R.-W."/>
            <person name="Bruemmer F."/>
            <person name="Labrenz M."/>
            <person name="Spormann A.M."/>
            <person name="Op den Camp H."/>
            <person name="Overmann J."/>
            <person name="Amann R."/>
            <person name="Jetten M.S.M."/>
            <person name="Mascher T."/>
            <person name="Medema M.H."/>
            <person name="Devos D.P."/>
            <person name="Kaster A.-K."/>
            <person name="Ovreas L."/>
            <person name="Rohde M."/>
            <person name="Galperin M.Y."/>
            <person name="Jogler C."/>
        </authorList>
    </citation>
    <scope>NUCLEOTIDE SEQUENCE [LARGE SCALE GENOMIC DNA]</scope>
    <source>
        <strain evidence="19 20">CA12</strain>
    </source>
</reference>
<feature type="active site" description="Proton acceptor" evidence="16 17">
    <location>
        <position position="250"/>
    </location>
</feature>
<gene>
    <name evidence="16 19" type="primary">asd</name>
    <name evidence="19" type="ORF">CA12_32530</name>
</gene>
<sequence>MKFGTVAVVGATGAVGRIIRERLEAREFPADRFRFLATKRSAGSTITFRGQEITVEEVSPEAFEGCDLVIASTPDEAARDLLPHALKAGAVVIDESGYWRMNDEVALVVPEINPDAARTAAAEGRLIASPNCSTTQMVQCLKPLHDAAGLTRVTVSTYQAVSGAGLSGTAELLESTKAALENGSFVATTFQRPIGFNLIPQIGSFKEQGGEGDGYTSEEMKMVRETRKILGLPGLRVNPTCVRVPVADCHSETIACEFDRPLSVAEAREALAAFPGIAVIDDPLAGKYPTPRDCAGDDRTFVGRLRKDLSCENGVTFWCVSDNLRKGAATNAVQIAELLAND</sequence>
<dbReference type="Gene3D" id="3.30.360.10">
    <property type="entry name" value="Dihydrodipicolinate Reductase, domain 2"/>
    <property type="match status" value="1"/>
</dbReference>
<accession>A0A517PCT5</accession>
<dbReference type="Pfam" id="PF01118">
    <property type="entry name" value="Semialdhyde_dh"/>
    <property type="match status" value="1"/>
</dbReference>
<evidence type="ECO:0000256" key="11">
    <source>
        <dbReference type="ARBA" id="ARBA00022915"/>
    </source>
</evidence>
<comment type="function">
    <text evidence="1 16">Catalyzes the NADPH-dependent formation of L-aspartate-semialdehyde (L-ASA) by the reductive dephosphorylation of L-aspartyl-4-phosphate.</text>
</comment>
<evidence type="ECO:0000313" key="20">
    <source>
        <dbReference type="Proteomes" id="UP000318741"/>
    </source>
</evidence>
<keyword evidence="20" id="KW-1185">Reference proteome</keyword>
<comment type="pathway">
    <text evidence="2 16">Amino-acid biosynthesis; L-methionine biosynthesis via de novo pathway; L-homoserine from L-aspartate: step 2/3.</text>
</comment>
<dbReference type="RefSeq" id="WP_145360041.1">
    <property type="nucleotide sequence ID" value="NZ_CP036265.1"/>
</dbReference>
<dbReference type="UniPathway" id="UPA00050">
    <property type="reaction ID" value="UER00463"/>
</dbReference>
<dbReference type="InterPro" id="IPR005986">
    <property type="entry name" value="Asp_semialdehyde_DH_beta"/>
</dbReference>
<evidence type="ECO:0000256" key="9">
    <source>
        <dbReference type="ARBA" id="ARBA00022697"/>
    </source>
</evidence>
<dbReference type="GO" id="GO:0071266">
    <property type="term" value="P:'de novo' L-methionine biosynthetic process"/>
    <property type="evidence" value="ECO:0007669"/>
    <property type="project" value="UniProtKB-UniRule"/>
</dbReference>
<evidence type="ECO:0000256" key="8">
    <source>
        <dbReference type="ARBA" id="ARBA00022605"/>
    </source>
</evidence>
<comment type="pathway">
    <text evidence="4 16">Amino-acid biosynthesis; L-threonine biosynthesis; L-threonine from L-aspartate: step 2/5.</text>
</comment>
<dbReference type="UniPathway" id="UPA00034">
    <property type="reaction ID" value="UER00016"/>
</dbReference>
<evidence type="ECO:0000256" key="12">
    <source>
        <dbReference type="ARBA" id="ARBA00023002"/>
    </source>
</evidence>
<evidence type="ECO:0000256" key="1">
    <source>
        <dbReference type="ARBA" id="ARBA00002492"/>
    </source>
</evidence>
<dbReference type="GO" id="GO:0050661">
    <property type="term" value="F:NADP binding"/>
    <property type="evidence" value="ECO:0007669"/>
    <property type="project" value="UniProtKB-UniRule"/>
</dbReference>
<evidence type="ECO:0000256" key="6">
    <source>
        <dbReference type="ARBA" id="ARBA00011738"/>
    </source>
</evidence>
<dbReference type="HAMAP" id="MF_02121">
    <property type="entry name" value="ASADH"/>
    <property type="match status" value="1"/>
</dbReference>
<dbReference type="PANTHER" id="PTHR46278:SF2">
    <property type="entry name" value="ASPARTATE-SEMIALDEHYDE DEHYDROGENASE"/>
    <property type="match status" value="1"/>
</dbReference>
<dbReference type="OrthoDB" id="9805684at2"/>
<dbReference type="EC" id="1.2.1.11" evidence="7 16"/>
<dbReference type="KEGG" id="acaf:CA12_32530"/>
<dbReference type="EMBL" id="CP036265">
    <property type="protein sequence ID" value="QDT17141.1"/>
    <property type="molecule type" value="Genomic_DNA"/>
</dbReference>
<dbReference type="GO" id="GO:0009088">
    <property type="term" value="P:threonine biosynthetic process"/>
    <property type="evidence" value="ECO:0007669"/>
    <property type="project" value="UniProtKB-UniRule"/>
</dbReference>
<evidence type="ECO:0000256" key="2">
    <source>
        <dbReference type="ARBA" id="ARBA00005021"/>
    </source>
</evidence>
<dbReference type="InterPro" id="IPR000534">
    <property type="entry name" value="Semialdehyde_DH_NAD-bd"/>
</dbReference>
<organism evidence="19 20">
    <name type="scientific">Alienimonas californiensis</name>
    <dbReference type="NCBI Taxonomy" id="2527989"/>
    <lineage>
        <taxon>Bacteria</taxon>
        <taxon>Pseudomonadati</taxon>
        <taxon>Planctomycetota</taxon>
        <taxon>Planctomycetia</taxon>
        <taxon>Planctomycetales</taxon>
        <taxon>Planctomycetaceae</taxon>
        <taxon>Alienimonas</taxon>
    </lineage>
</organism>
<dbReference type="GO" id="GO:0009089">
    <property type="term" value="P:lysine biosynthetic process via diaminopimelate"/>
    <property type="evidence" value="ECO:0007669"/>
    <property type="project" value="UniProtKB-UniRule"/>
</dbReference>
<feature type="binding site" evidence="16">
    <location>
        <begin position="162"/>
        <end position="163"/>
    </location>
    <ligand>
        <name>NADP(+)</name>
        <dbReference type="ChEBI" id="CHEBI:58349"/>
    </ligand>
</feature>
<feature type="domain" description="Semialdehyde dehydrogenase NAD-binding" evidence="18">
    <location>
        <begin position="5"/>
        <end position="120"/>
    </location>
</feature>
<keyword evidence="13 16" id="KW-0457">Lysine biosynthesis</keyword>
<feature type="binding site" evidence="16">
    <location>
        <begin position="12"/>
        <end position="15"/>
    </location>
    <ligand>
        <name>NADP(+)</name>
        <dbReference type="ChEBI" id="CHEBI:58349"/>
    </ligand>
</feature>
<feature type="binding site" evidence="16">
    <location>
        <position position="100"/>
    </location>
    <ligand>
        <name>phosphate</name>
        <dbReference type="ChEBI" id="CHEBI:43474"/>
    </ligand>
</feature>
<dbReference type="PANTHER" id="PTHR46278">
    <property type="entry name" value="DEHYDROGENASE, PUTATIVE-RELATED"/>
    <property type="match status" value="1"/>
</dbReference>
<dbReference type="SUPFAM" id="SSF55347">
    <property type="entry name" value="Glyceraldehyde-3-phosphate dehydrogenase-like, C-terminal domain"/>
    <property type="match status" value="1"/>
</dbReference>
<keyword evidence="14 16" id="KW-0486">Methionine biosynthesis</keyword>
<evidence type="ECO:0000256" key="16">
    <source>
        <dbReference type="HAMAP-Rule" id="MF_02121"/>
    </source>
</evidence>
<feature type="binding site" evidence="16">
    <location>
        <position position="159"/>
    </location>
    <ligand>
        <name>substrate</name>
    </ligand>
</feature>
<keyword evidence="10 16" id="KW-0521">NADP</keyword>
<dbReference type="Gene3D" id="3.40.50.720">
    <property type="entry name" value="NAD(P)-binding Rossmann-like Domain"/>
    <property type="match status" value="1"/>
</dbReference>
<evidence type="ECO:0000256" key="10">
    <source>
        <dbReference type="ARBA" id="ARBA00022857"/>
    </source>
</evidence>
<feature type="binding site" evidence="16">
    <location>
        <position position="323"/>
    </location>
    <ligand>
        <name>NADP(+)</name>
        <dbReference type="ChEBI" id="CHEBI:58349"/>
    </ligand>
</feature>
<dbReference type="CDD" id="cd18131">
    <property type="entry name" value="ASADH_C_bac_euk_like"/>
    <property type="match status" value="1"/>
</dbReference>
<dbReference type="SUPFAM" id="SSF51735">
    <property type="entry name" value="NAD(P)-binding Rossmann-fold domains"/>
    <property type="match status" value="1"/>
</dbReference>
<dbReference type="Proteomes" id="UP000318741">
    <property type="component" value="Chromosome"/>
</dbReference>
<evidence type="ECO:0000256" key="13">
    <source>
        <dbReference type="ARBA" id="ARBA00023154"/>
    </source>
</evidence>
<dbReference type="NCBIfam" id="NF011456">
    <property type="entry name" value="PRK14874.1"/>
    <property type="match status" value="1"/>
</dbReference>
<dbReference type="PIRSF" id="PIRSF000148">
    <property type="entry name" value="ASA_dh"/>
    <property type="match status" value="1"/>
</dbReference>
<proteinExistence type="inferred from homology"/>
<dbReference type="UniPathway" id="UPA00051">
    <property type="reaction ID" value="UER00464"/>
</dbReference>
<evidence type="ECO:0000256" key="3">
    <source>
        <dbReference type="ARBA" id="ARBA00005076"/>
    </source>
</evidence>
<feature type="binding site" evidence="16">
    <location>
        <begin position="40"/>
        <end position="41"/>
    </location>
    <ligand>
        <name>NADP(+)</name>
        <dbReference type="ChEBI" id="CHEBI:58349"/>
    </ligand>
</feature>
<feature type="active site" description="Acyl-thioester intermediate" evidence="16 17">
    <location>
        <position position="132"/>
    </location>
</feature>
<protein>
    <recommendedName>
        <fullName evidence="7 16">Aspartate-semialdehyde dehydrogenase</fullName>
        <shortName evidence="16">ASA dehydrogenase</shortName>
        <shortName evidence="16">ASADH</shortName>
        <ecNumber evidence="7 16">1.2.1.11</ecNumber>
    </recommendedName>
    <alternativeName>
        <fullName evidence="16">Aspartate-beta-semialdehyde dehydrogenase</fullName>
    </alternativeName>
</protein>
<dbReference type="PROSITE" id="PS01103">
    <property type="entry name" value="ASD"/>
    <property type="match status" value="1"/>
</dbReference>
<dbReference type="SMART" id="SM00859">
    <property type="entry name" value="Semialdhyde_dh"/>
    <property type="match status" value="1"/>
</dbReference>
<dbReference type="InterPro" id="IPR012080">
    <property type="entry name" value="Asp_semialdehyde_DH"/>
</dbReference>
<evidence type="ECO:0000256" key="17">
    <source>
        <dbReference type="PIRSR" id="PIRSR000148-1"/>
    </source>
</evidence>
<evidence type="ECO:0000256" key="15">
    <source>
        <dbReference type="ARBA" id="ARBA00047891"/>
    </source>
</evidence>
<evidence type="ECO:0000256" key="5">
    <source>
        <dbReference type="ARBA" id="ARBA00010584"/>
    </source>
</evidence>
<comment type="pathway">
    <text evidence="3 16">Amino-acid biosynthesis; L-lysine biosynthesis via DAP pathway; (S)-tetrahydrodipicolinate from L-aspartate: step 2/4.</text>
</comment>
<dbReference type="InterPro" id="IPR000319">
    <property type="entry name" value="Asp-semialdehyde_DH_CS"/>
</dbReference>
<comment type="catalytic activity">
    <reaction evidence="15 16">
        <text>L-aspartate 4-semialdehyde + phosphate + NADP(+) = 4-phospho-L-aspartate + NADPH + H(+)</text>
        <dbReference type="Rhea" id="RHEA:24284"/>
        <dbReference type="ChEBI" id="CHEBI:15378"/>
        <dbReference type="ChEBI" id="CHEBI:43474"/>
        <dbReference type="ChEBI" id="CHEBI:57535"/>
        <dbReference type="ChEBI" id="CHEBI:57783"/>
        <dbReference type="ChEBI" id="CHEBI:58349"/>
        <dbReference type="ChEBI" id="CHEBI:537519"/>
        <dbReference type="EC" id="1.2.1.11"/>
    </reaction>
</comment>
<dbReference type="AlphaFoldDB" id="A0A517PCT5"/>
<comment type="subunit">
    <text evidence="6 16">Homodimer.</text>
</comment>
<dbReference type="GO" id="GO:0051287">
    <property type="term" value="F:NAD binding"/>
    <property type="evidence" value="ECO:0007669"/>
    <property type="project" value="InterPro"/>
</dbReference>
<dbReference type="GO" id="GO:0046983">
    <property type="term" value="F:protein dimerization activity"/>
    <property type="evidence" value="ECO:0007669"/>
    <property type="project" value="InterPro"/>
</dbReference>
<keyword evidence="8 16" id="KW-0028">Amino-acid biosynthesis</keyword>